<dbReference type="Gene3D" id="3.50.50.60">
    <property type="entry name" value="FAD/NAD(P)-binding domain"/>
    <property type="match status" value="2"/>
</dbReference>
<proteinExistence type="predicted"/>
<evidence type="ECO:0000256" key="4">
    <source>
        <dbReference type="ARBA" id="ARBA00023002"/>
    </source>
</evidence>
<evidence type="ECO:0000256" key="1">
    <source>
        <dbReference type="ARBA" id="ARBA00022630"/>
    </source>
</evidence>
<dbReference type="PANTHER" id="PTHR43098">
    <property type="entry name" value="L-ORNITHINE N(5)-MONOOXYGENASE-RELATED"/>
    <property type="match status" value="1"/>
</dbReference>
<keyword evidence="2" id="KW-0274">FAD</keyword>
<name>A0A8I1YB48_BRAEL</name>
<evidence type="ECO:0000256" key="2">
    <source>
        <dbReference type="ARBA" id="ARBA00022827"/>
    </source>
</evidence>
<dbReference type="GO" id="GO:0050661">
    <property type="term" value="F:NADP binding"/>
    <property type="evidence" value="ECO:0007669"/>
    <property type="project" value="InterPro"/>
</dbReference>
<dbReference type="AlphaFoldDB" id="A0A8I1YB48"/>
<dbReference type="SUPFAM" id="SSF51905">
    <property type="entry name" value="FAD/NAD(P)-binding domain"/>
    <property type="match status" value="2"/>
</dbReference>
<keyword evidence="4" id="KW-0560">Oxidoreductase</keyword>
<dbReference type="EMBL" id="JAFICZ010000001">
    <property type="protein sequence ID" value="MBP1295304.1"/>
    <property type="molecule type" value="Genomic_DNA"/>
</dbReference>
<protein>
    <submittedName>
        <fullName evidence="5">Cation diffusion facilitator CzcD-associated flavoprotein CzcO</fullName>
    </submittedName>
</protein>
<evidence type="ECO:0000313" key="6">
    <source>
        <dbReference type="Proteomes" id="UP000673383"/>
    </source>
</evidence>
<dbReference type="InterPro" id="IPR050775">
    <property type="entry name" value="FAD-binding_Monooxygenases"/>
</dbReference>
<evidence type="ECO:0000256" key="3">
    <source>
        <dbReference type="ARBA" id="ARBA00022857"/>
    </source>
</evidence>
<gene>
    <name evidence="5" type="ORF">JOH49_005057</name>
</gene>
<dbReference type="GO" id="GO:0050660">
    <property type="term" value="F:flavin adenine dinucleotide binding"/>
    <property type="evidence" value="ECO:0007669"/>
    <property type="project" value="InterPro"/>
</dbReference>
<dbReference type="InterPro" id="IPR020946">
    <property type="entry name" value="Flavin_mOase-like"/>
</dbReference>
<organism evidence="5 6">
    <name type="scientific">Bradyrhizobium elkanii</name>
    <dbReference type="NCBI Taxonomy" id="29448"/>
    <lineage>
        <taxon>Bacteria</taxon>
        <taxon>Pseudomonadati</taxon>
        <taxon>Pseudomonadota</taxon>
        <taxon>Alphaproteobacteria</taxon>
        <taxon>Hyphomicrobiales</taxon>
        <taxon>Nitrobacteraceae</taxon>
        <taxon>Bradyrhizobium</taxon>
    </lineage>
</organism>
<sequence>MTGEAKTHYEVIVVGAGVAGIYQIKRLADLGIDATVLEAAPDLGGTWYWNRYPGCRFDSESYTYGFSFSRELLDEWHWKERFSGQPENLRYLNYVADKFDLRKHMQFNCKVETMQFDETRDLWQLRIGDGRELTCRFVVLAIGLLSAPTMPRVPGIDDFKGRSFHTYYWPHEPVDLAGKKVAVIGTGATGIQLIGEIADKVGELTVFQRRPNWSAPLNNSAISDQEMADIRARYDEIFAACALTPGSFVHGPDKRGFYEVSREERLNLWDKLYDEPGFGIWLANFREIFMDEAANAELSEYIAGRIRQRVNDPDVAEKLIPRDHGFGVQRLPLETRYFEAYNRDNVQLVDLSETPLVRVTEKGLRTTARDYDFDIIVYATGFDAITGAYDLIDIRGIGGERLADKWKHAPSTFLGMLVHGFPNLLMPTGPQSASASTNFPRGIENGVNWCTNLLQYMWDRGLTRADATLEAQQRWTAHVVKMYEIMLMRKAKSWFTGYNSNVAGHEEGTVRYFVYNGGTPKFLGIINGVAAEGYREIAFGAGARGGAQATVGATAS</sequence>
<accession>A0A8I1YB48</accession>
<evidence type="ECO:0000313" key="5">
    <source>
        <dbReference type="EMBL" id="MBP1295304.1"/>
    </source>
</evidence>
<dbReference type="GO" id="GO:0004499">
    <property type="term" value="F:N,N-dimethylaniline monooxygenase activity"/>
    <property type="evidence" value="ECO:0007669"/>
    <property type="project" value="InterPro"/>
</dbReference>
<comment type="caution">
    <text evidence="5">The sequence shown here is derived from an EMBL/GenBank/DDBJ whole genome shotgun (WGS) entry which is preliminary data.</text>
</comment>
<reference evidence="5" key="1">
    <citation type="submission" date="2021-02" db="EMBL/GenBank/DDBJ databases">
        <title>Genomic Encyclopedia of Type Strains, Phase IV (KMG-V): Genome sequencing to study the core and pangenomes of soil and plant-associated prokaryotes.</title>
        <authorList>
            <person name="Whitman W."/>
        </authorList>
    </citation>
    <scope>NUCLEOTIDE SEQUENCE</scope>
    <source>
        <strain evidence="5">USDA 406</strain>
    </source>
</reference>
<keyword evidence="3" id="KW-0521">NADP</keyword>
<dbReference type="Proteomes" id="UP000673383">
    <property type="component" value="Unassembled WGS sequence"/>
</dbReference>
<dbReference type="PRINTS" id="PR00411">
    <property type="entry name" value="PNDRDTASEI"/>
</dbReference>
<keyword evidence="1" id="KW-0285">Flavoprotein</keyword>
<dbReference type="Pfam" id="PF00743">
    <property type="entry name" value="FMO-like"/>
    <property type="match status" value="1"/>
</dbReference>
<dbReference type="RefSeq" id="WP_172647398.1">
    <property type="nucleotide sequence ID" value="NZ_JAFICZ010000001.1"/>
</dbReference>
<dbReference type="InterPro" id="IPR036188">
    <property type="entry name" value="FAD/NAD-bd_sf"/>
</dbReference>
<dbReference type="PANTHER" id="PTHR43098:SF5">
    <property type="entry name" value="DUAL-FUNCTIONAL MONOOXYGENASE_METHYLTRANSFERASE PSOF"/>
    <property type="match status" value="1"/>
</dbReference>